<dbReference type="CDD" id="cd13311">
    <property type="entry name" value="PH_Slm1"/>
    <property type="match status" value="1"/>
</dbReference>
<dbReference type="InterPro" id="IPR011993">
    <property type="entry name" value="PH-like_dom_sf"/>
</dbReference>
<name>A0AAV0AXG5_PHAPC</name>
<reference evidence="4" key="1">
    <citation type="submission" date="2022-06" db="EMBL/GenBank/DDBJ databases">
        <authorList>
            <consortium name="SYNGENTA / RWTH Aachen University"/>
        </authorList>
    </citation>
    <scope>NUCLEOTIDE SEQUENCE</scope>
</reference>
<dbReference type="InterPro" id="IPR046869">
    <property type="entry name" value="SLM1/RGC1-like_PH"/>
</dbReference>
<dbReference type="EMBL" id="CALTRL010001472">
    <property type="protein sequence ID" value="CAH7672670.1"/>
    <property type="molecule type" value="Genomic_DNA"/>
</dbReference>
<feature type="compositionally biased region" description="Low complexity" evidence="2">
    <location>
        <begin position="485"/>
        <end position="507"/>
    </location>
</feature>
<comment type="caution">
    <text evidence="4">The sequence shown here is derived from an EMBL/GenBank/DDBJ whole genome shotgun (WGS) entry which is preliminary data.</text>
</comment>
<evidence type="ECO:0000313" key="4">
    <source>
        <dbReference type="EMBL" id="CAH7672670.1"/>
    </source>
</evidence>
<evidence type="ECO:0000256" key="1">
    <source>
        <dbReference type="ARBA" id="ARBA00022553"/>
    </source>
</evidence>
<dbReference type="SUPFAM" id="SSF50729">
    <property type="entry name" value="PH domain-like"/>
    <property type="match status" value="1"/>
</dbReference>
<sequence length="552" mass="60901">MTGILKKSQATVKNGSGSADHADQPQHKETDILIDRFLEYKSITKGLTSYYQGLADAENHSANELEKIGGHLPVPLREGNQFLPEGGWQSILYNSRDRTRAVGQHHKNFAHTITSGVVGALNRTKNDIKHFIEELVSEPSRLASEVGKQRAESTRLITQLAMSIANAKSNPHALSAKDDPVILHRQIETQLRDQIAAENALTRSVIAYQKKSAELEKRVNIEIQLAIKEYETARLNAREAIDKEWAKIHEEIMALDPELEWKEFAQRSSHLIPEDIQMRDPDRITFPGQDDETTKPVKSGLLERKKRFTKNYTESFYVLTPSGYLHEHKSSDPTRHAEPEMSLFLPNCVLGPTAPEGAKAFKWHLEAKKKTSGGYNSGSLNKLKNTLRIGKKDVAYSFKARSNAEMTEWWKLMQHPAKASYTAATVKSGLEEGAAVKAVIRAGLDSDNSNVEHTPETVTTHKNGTPSVEEELGGSSEEEEESTHSIEAMSTAPTTPAAGATHASPAPVKGNEEAEVLPGYKKGEAPAAHVADLKEKPDLPNHVNATEQSASN</sequence>
<dbReference type="Proteomes" id="UP001153365">
    <property type="component" value="Unassembled WGS sequence"/>
</dbReference>
<feature type="compositionally biased region" description="Polar residues" evidence="2">
    <location>
        <begin position="543"/>
        <end position="552"/>
    </location>
</feature>
<dbReference type="Gene3D" id="2.30.29.30">
    <property type="entry name" value="Pleckstrin-homology domain (PH domain)/Phosphotyrosine-binding domain (PTB)"/>
    <property type="match status" value="1"/>
</dbReference>
<dbReference type="SUPFAM" id="SSF103657">
    <property type="entry name" value="BAR/IMD domain-like"/>
    <property type="match status" value="1"/>
</dbReference>
<dbReference type="PANTHER" id="PTHR31941:SF1">
    <property type="entry name" value="CYTOSKELETAL SIGNALING PROTEIN SLM1"/>
    <property type="match status" value="1"/>
</dbReference>
<feature type="region of interest" description="Disordered" evidence="2">
    <location>
        <begin position="1"/>
        <end position="27"/>
    </location>
</feature>
<feature type="compositionally biased region" description="Polar residues" evidence="2">
    <location>
        <begin position="446"/>
        <end position="466"/>
    </location>
</feature>
<dbReference type="InterPro" id="IPR046868">
    <property type="entry name" value="BAR_4"/>
</dbReference>
<organism evidence="4 5">
    <name type="scientific">Phakopsora pachyrhizi</name>
    <name type="common">Asian soybean rust disease fungus</name>
    <dbReference type="NCBI Taxonomy" id="170000"/>
    <lineage>
        <taxon>Eukaryota</taxon>
        <taxon>Fungi</taxon>
        <taxon>Dikarya</taxon>
        <taxon>Basidiomycota</taxon>
        <taxon>Pucciniomycotina</taxon>
        <taxon>Pucciniomycetes</taxon>
        <taxon>Pucciniales</taxon>
        <taxon>Phakopsoraceae</taxon>
        <taxon>Phakopsora</taxon>
    </lineage>
</organism>
<proteinExistence type="predicted"/>
<protein>
    <recommendedName>
        <fullName evidence="3">PH domain-containing protein</fullName>
    </recommendedName>
</protein>
<dbReference type="InterPro" id="IPR027267">
    <property type="entry name" value="AH/BAR_dom_sf"/>
</dbReference>
<keyword evidence="5" id="KW-1185">Reference proteome</keyword>
<dbReference type="PROSITE" id="PS50003">
    <property type="entry name" value="PH_DOMAIN"/>
    <property type="match status" value="1"/>
</dbReference>
<dbReference type="Pfam" id="PF20400">
    <property type="entry name" value="BAR_4"/>
    <property type="match status" value="1"/>
</dbReference>
<accession>A0AAV0AXG5</accession>
<feature type="region of interest" description="Disordered" evidence="2">
    <location>
        <begin position="446"/>
        <end position="552"/>
    </location>
</feature>
<evidence type="ECO:0000259" key="3">
    <source>
        <dbReference type="PROSITE" id="PS50003"/>
    </source>
</evidence>
<dbReference type="SMART" id="SM00233">
    <property type="entry name" value="PH"/>
    <property type="match status" value="1"/>
</dbReference>
<dbReference type="Gene3D" id="1.20.1270.60">
    <property type="entry name" value="Arfaptin homology (AH) domain/BAR domain"/>
    <property type="match status" value="1"/>
</dbReference>
<feature type="domain" description="PH" evidence="3">
    <location>
        <begin position="295"/>
        <end position="418"/>
    </location>
</feature>
<feature type="compositionally biased region" description="Acidic residues" evidence="2">
    <location>
        <begin position="468"/>
        <end position="481"/>
    </location>
</feature>
<dbReference type="PANTHER" id="PTHR31941">
    <property type="entry name" value="CYTOSKELETAL SIGNALING PROTEIN SLM1"/>
    <property type="match status" value="1"/>
</dbReference>
<dbReference type="Pfam" id="PF20399">
    <property type="entry name" value="PH_20"/>
    <property type="match status" value="1"/>
</dbReference>
<dbReference type="InterPro" id="IPR043453">
    <property type="entry name" value="Slm1_PH"/>
</dbReference>
<evidence type="ECO:0000256" key="2">
    <source>
        <dbReference type="SAM" id="MobiDB-lite"/>
    </source>
</evidence>
<evidence type="ECO:0000313" key="5">
    <source>
        <dbReference type="Proteomes" id="UP001153365"/>
    </source>
</evidence>
<feature type="compositionally biased region" description="Polar residues" evidence="2">
    <location>
        <begin position="8"/>
        <end position="17"/>
    </location>
</feature>
<dbReference type="AlphaFoldDB" id="A0AAV0AXG5"/>
<dbReference type="InterPro" id="IPR001849">
    <property type="entry name" value="PH_domain"/>
</dbReference>
<keyword evidence="1" id="KW-0597">Phosphoprotein</keyword>
<gene>
    <name evidence="4" type="ORF">PPACK8108_LOCUS7488</name>
</gene>